<dbReference type="Gene3D" id="3.80.10.10">
    <property type="entry name" value="Ribonuclease Inhibitor"/>
    <property type="match status" value="1"/>
</dbReference>
<dbReference type="Gene3D" id="1.20.1280.50">
    <property type="match status" value="1"/>
</dbReference>
<dbReference type="InterPro" id="IPR036047">
    <property type="entry name" value="F-box-like_dom_sf"/>
</dbReference>
<dbReference type="InterPro" id="IPR013101">
    <property type="entry name" value="LRR_PRU1-like"/>
</dbReference>
<dbReference type="SMART" id="SM00579">
    <property type="entry name" value="FBD"/>
    <property type="match status" value="1"/>
</dbReference>
<dbReference type="Pfam" id="PF07723">
    <property type="entry name" value="LRR_2"/>
    <property type="match status" value="1"/>
</dbReference>
<dbReference type="InterPro" id="IPR006566">
    <property type="entry name" value="FBD"/>
</dbReference>
<dbReference type="CDD" id="cd22160">
    <property type="entry name" value="F-box_AtFBL13-like"/>
    <property type="match status" value="1"/>
</dbReference>
<reference evidence="2" key="1">
    <citation type="journal article" date="2009" name="Plant Physiol.">
        <title>A nomadic subtelomeric disease resistance gene cluster in common bean.</title>
        <authorList>
            <person name="David P."/>
            <person name="Chen N.W.G."/>
            <person name="Pedrosa-Harand A."/>
            <person name="Thareau V."/>
            <person name="Sevignac M."/>
            <person name="Cannon S.B."/>
            <person name="Debouck D."/>
            <person name="Langin T."/>
            <person name="Geffroy V."/>
        </authorList>
    </citation>
    <scope>NUCLEOTIDE SEQUENCE</scope>
</reference>
<dbReference type="Pfam" id="PF08387">
    <property type="entry name" value="FBD"/>
    <property type="match status" value="1"/>
</dbReference>
<dbReference type="EMBL" id="FJ817291">
    <property type="protein sequence ID" value="ACZ74683.1"/>
    <property type="molecule type" value="Genomic_DNA"/>
</dbReference>
<protein>
    <submittedName>
        <fullName evidence="2">Cyclin-like F-box</fullName>
    </submittedName>
</protein>
<dbReference type="InterPro" id="IPR032675">
    <property type="entry name" value="LRR_dom_sf"/>
</dbReference>
<dbReference type="PROSITE" id="PS50181">
    <property type="entry name" value="FBOX"/>
    <property type="match status" value="1"/>
</dbReference>
<dbReference type="SUPFAM" id="SSF52058">
    <property type="entry name" value="L domain-like"/>
    <property type="match status" value="1"/>
</dbReference>
<dbReference type="Pfam" id="PF00646">
    <property type="entry name" value="F-box"/>
    <property type="match status" value="1"/>
</dbReference>
<dbReference type="PANTHER" id="PTHR31900">
    <property type="entry name" value="F-BOX/RNI SUPERFAMILY PROTEIN-RELATED"/>
    <property type="match status" value="1"/>
</dbReference>
<proteinExistence type="predicted"/>
<dbReference type="InterPro" id="IPR001810">
    <property type="entry name" value="F-box_dom"/>
</dbReference>
<dbReference type="AlphaFoldDB" id="D2DW93"/>
<dbReference type="InterPro" id="IPR050232">
    <property type="entry name" value="FBL13/AtMIF1-like"/>
</dbReference>
<dbReference type="PANTHER" id="PTHR31900:SF34">
    <property type="entry name" value="EMB|CAB62440.1-RELATED"/>
    <property type="match status" value="1"/>
</dbReference>
<sequence length="384" mass="44011">MSYSYKKLKHPCTFCILIHALFAFSTKPDRISNFPHSILCNVLSFLSTKEAVATSVLSKRWNLLWRSVPSLDFVHPGGAEYVDEVACSRFLLSVHSFMFLRNTEQPIHRLRLRCFSNYNDYMFETCIKAAMRISGRLHHLDLNLPPVIAVPSVVFSCKTLVVLKLANLALKNISFVNFPLLKILHLNSVTFSEGSDLLQQFLSGSPNLEDLEVQNLIANPANKFNIFPKSWSELQSIRLEVTGFDFPNLVQLELKFVFLNKQWDVVLDLLNHCPKLQYLVIDILEFEIFPLAKGLEGAVLAYTQPVPTCISLHLKTCCIKKYSGFVVEFLFAKYIMQNANYLRTMKFCFDSLSKGYNNPLLRDAMIRDLSSCRKRSYICTLSFE</sequence>
<name>D2DW93_PHAVU</name>
<accession>D2DW93</accession>
<organism evidence="2">
    <name type="scientific">Phaseolus vulgaris</name>
    <name type="common">Kidney bean</name>
    <name type="synonym">French bean</name>
    <dbReference type="NCBI Taxonomy" id="3885"/>
    <lineage>
        <taxon>Eukaryota</taxon>
        <taxon>Viridiplantae</taxon>
        <taxon>Streptophyta</taxon>
        <taxon>Embryophyta</taxon>
        <taxon>Tracheophyta</taxon>
        <taxon>Spermatophyta</taxon>
        <taxon>Magnoliopsida</taxon>
        <taxon>eudicotyledons</taxon>
        <taxon>Gunneridae</taxon>
        <taxon>Pentapetalae</taxon>
        <taxon>rosids</taxon>
        <taxon>fabids</taxon>
        <taxon>Fabales</taxon>
        <taxon>Fabaceae</taxon>
        <taxon>Papilionoideae</taxon>
        <taxon>50 kb inversion clade</taxon>
        <taxon>NPAAA clade</taxon>
        <taxon>indigoferoid/millettioid clade</taxon>
        <taxon>Phaseoleae</taxon>
        <taxon>Phaseolus</taxon>
    </lineage>
</organism>
<feature type="domain" description="F-box" evidence="1">
    <location>
        <begin position="28"/>
        <end position="76"/>
    </location>
</feature>
<dbReference type="SUPFAM" id="SSF81383">
    <property type="entry name" value="F-box domain"/>
    <property type="match status" value="1"/>
</dbReference>
<dbReference type="InterPro" id="IPR053781">
    <property type="entry name" value="F-box_AtFBL13-like"/>
</dbReference>
<evidence type="ECO:0000313" key="2">
    <source>
        <dbReference type="EMBL" id="ACZ74683.1"/>
    </source>
</evidence>
<evidence type="ECO:0000259" key="1">
    <source>
        <dbReference type="PROSITE" id="PS50181"/>
    </source>
</evidence>